<reference evidence="1 2" key="1">
    <citation type="submission" date="2018-07" db="EMBL/GenBank/DDBJ databases">
        <title>Rhodosalinus sp. strain E84T genomic sequence and assembly.</title>
        <authorList>
            <person name="Liu Z.-W."/>
            <person name="Lu D.-C."/>
        </authorList>
    </citation>
    <scope>NUCLEOTIDE SEQUENCE [LARGE SCALE GENOMIC DNA]</scope>
    <source>
        <strain evidence="1 2">E84</strain>
    </source>
</reference>
<sequence length="223" mass="25991">MTARGEFKRLYPVRFRHLSDESAFKRWDWVDFKYRRPTRDNRGESCHVAEESIKRDGRMPRKDRAAFLNPLVSKSVAEAAEAGRSLALIRPRNTRFYYKAKSPEQIEAERETYRQAASQGDFFDEELKALEPSPYEFRFSFEDGTGPHDYANGDWEAHAMFFFGKRREGSERAALEWMSTTFNDEYPKKGMLFCVGNKAKHPKTWQLLGVLRVDDTGQDALPL</sequence>
<evidence type="ECO:0000313" key="1">
    <source>
        <dbReference type="EMBL" id="RBI82840.1"/>
    </source>
</evidence>
<name>A0A365U479_9RHOB</name>
<comment type="caution">
    <text evidence="1">The sequence shown here is derived from an EMBL/GenBank/DDBJ whole genome shotgun (WGS) entry which is preliminary data.</text>
</comment>
<proteinExistence type="predicted"/>
<protein>
    <submittedName>
        <fullName evidence="1">Uncharacterized protein</fullName>
    </submittedName>
</protein>
<organism evidence="1 2">
    <name type="scientific">Rhodosalinus halophilus</name>
    <dbReference type="NCBI Taxonomy" id="2259333"/>
    <lineage>
        <taxon>Bacteria</taxon>
        <taxon>Pseudomonadati</taxon>
        <taxon>Pseudomonadota</taxon>
        <taxon>Alphaproteobacteria</taxon>
        <taxon>Rhodobacterales</taxon>
        <taxon>Paracoccaceae</taxon>
        <taxon>Rhodosalinus</taxon>
    </lineage>
</organism>
<dbReference type="OrthoDB" id="7595944at2"/>
<gene>
    <name evidence="1" type="ORF">DRV85_17565</name>
</gene>
<accession>A0A365U479</accession>
<evidence type="ECO:0000313" key="2">
    <source>
        <dbReference type="Proteomes" id="UP000253370"/>
    </source>
</evidence>
<dbReference type="Proteomes" id="UP000253370">
    <property type="component" value="Unassembled WGS sequence"/>
</dbReference>
<dbReference type="AlphaFoldDB" id="A0A365U479"/>
<dbReference type="EMBL" id="QNTQ01000026">
    <property type="protein sequence ID" value="RBI82840.1"/>
    <property type="molecule type" value="Genomic_DNA"/>
</dbReference>
<keyword evidence="2" id="KW-1185">Reference proteome</keyword>